<organism evidence="1 2">
    <name type="scientific">Rugamonas rubra</name>
    <dbReference type="NCBI Taxonomy" id="758825"/>
    <lineage>
        <taxon>Bacteria</taxon>
        <taxon>Pseudomonadati</taxon>
        <taxon>Pseudomonadota</taxon>
        <taxon>Betaproteobacteria</taxon>
        <taxon>Burkholderiales</taxon>
        <taxon>Oxalobacteraceae</taxon>
        <taxon>Telluria group</taxon>
        <taxon>Rugamonas</taxon>
    </lineage>
</organism>
<proteinExistence type="predicted"/>
<dbReference type="EMBL" id="FOTW01000079">
    <property type="protein sequence ID" value="SFM96967.1"/>
    <property type="molecule type" value="Genomic_DNA"/>
</dbReference>
<name>A0A1I4V6Y8_9BURK</name>
<evidence type="ECO:0000313" key="2">
    <source>
        <dbReference type="Proteomes" id="UP000199470"/>
    </source>
</evidence>
<gene>
    <name evidence="1" type="ORF">SAMN02982985_05931</name>
</gene>
<evidence type="ECO:0008006" key="3">
    <source>
        <dbReference type="Google" id="ProtNLM"/>
    </source>
</evidence>
<dbReference type="OrthoDB" id="8400336at2"/>
<keyword evidence="2" id="KW-1185">Reference proteome</keyword>
<dbReference type="NCBIfam" id="NF041551">
    <property type="entry name" value="YlcI_YnfO_N"/>
    <property type="match status" value="1"/>
</dbReference>
<evidence type="ECO:0000313" key="1">
    <source>
        <dbReference type="EMBL" id="SFM96967.1"/>
    </source>
</evidence>
<dbReference type="Proteomes" id="UP000199470">
    <property type="component" value="Unassembled WGS sequence"/>
</dbReference>
<accession>A0A1I4V6Y8</accession>
<reference evidence="1 2" key="1">
    <citation type="submission" date="2016-10" db="EMBL/GenBank/DDBJ databases">
        <authorList>
            <person name="de Groot N.N."/>
        </authorList>
    </citation>
    <scope>NUCLEOTIDE SEQUENCE [LARGE SCALE GENOMIC DNA]</scope>
    <source>
        <strain evidence="1 2">ATCC 43154</strain>
    </source>
</reference>
<sequence length="88" mass="9648">MKTASFPSLRVEPELREAAEQSLQEGETISGFVEQAIRESIERRGHQRAFVARGLASRDNAKRTGNYVAADAVMERLKGMLATAKAGK</sequence>
<dbReference type="AlphaFoldDB" id="A0A1I4V6Y8"/>
<protein>
    <recommendedName>
        <fullName evidence="3">Prevent-host-death protein</fullName>
    </recommendedName>
</protein>
<dbReference type="STRING" id="758825.SAMN02982985_05931"/>
<dbReference type="RefSeq" id="WP_093391392.1">
    <property type="nucleotide sequence ID" value="NZ_FOTW01000079.1"/>
</dbReference>